<dbReference type="EMBL" id="AP018249">
    <property type="protein sequence ID" value="BAZ02995.1"/>
    <property type="molecule type" value="Genomic_DNA"/>
</dbReference>
<dbReference type="RefSeq" id="WP_096584762.1">
    <property type="nucleotide sequence ID" value="NZ_CAWNJS010000002.1"/>
</dbReference>
<keyword evidence="3" id="KW-1185">Reference proteome</keyword>
<keyword evidence="1" id="KW-0472">Membrane</keyword>
<reference evidence="2 3" key="1">
    <citation type="submission" date="2017-06" db="EMBL/GenBank/DDBJ databases">
        <title>Genome sequencing of cyanobaciteial culture collection at National Institute for Environmental Studies (NIES).</title>
        <authorList>
            <person name="Hirose Y."/>
            <person name="Shimura Y."/>
            <person name="Fujisawa T."/>
            <person name="Nakamura Y."/>
            <person name="Kawachi M."/>
        </authorList>
    </citation>
    <scope>NUCLEOTIDE SEQUENCE [LARGE SCALE GENOMIC DNA]</scope>
    <source>
        <strain evidence="2 3">NIES-37</strain>
        <plasmid evidence="3">Plasmid1 dna</plasmid>
    </source>
</reference>
<evidence type="ECO:0000313" key="2">
    <source>
        <dbReference type="EMBL" id="BAZ02995.1"/>
    </source>
</evidence>
<keyword evidence="1" id="KW-1133">Transmembrane helix</keyword>
<gene>
    <name evidence="2" type="ORF">NIES37_70080</name>
</gene>
<geneLocation type="plasmid" evidence="3">
    <name>Plasmid1 dna</name>
</geneLocation>
<feature type="transmembrane region" description="Helical" evidence="1">
    <location>
        <begin position="352"/>
        <end position="370"/>
    </location>
</feature>
<dbReference type="KEGG" id="ttq:NIES37_70080"/>
<dbReference type="AlphaFoldDB" id="A0A1Z4NBD0"/>
<dbReference type="Proteomes" id="UP000218785">
    <property type="component" value="Plasmid plasmid1"/>
</dbReference>
<organism evidence="2 3">
    <name type="scientific">Tolypothrix tenuis PCC 7101</name>
    <dbReference type="NCBI Taxonomy" id="231146"/>
    <lineage>
        <taxon>Bacteria</taxon>
        <taxon>Bacillati</taxon>
        <taxon>Cyanobacteriota</taxon>
        <taxon>Cyanophyceae</taxon>
        <taxon>Nostocales</taxon>
        <taxon>Tolypothrichaceae</taxon>
        <taxon>Tolypothrix</taxon>
    </lineage>
</organism>
<accession>A0A1Z4NBD0</accession>
<feature type="transmembrane region" description="Helical" evidence="1">
    <location>
        <begin position="51"/>
        <end position="71"/>
    </location>
</feature>
<keyword evidence="1" id="KW-0812">Transmembrane</keyword>
<feature type="transmembrane region" description="Helical" evidence="1">
    <location>
        <begin position="238"/>
        <end position="266"/>
    </location>
</feature>
<protein>
    <submittedName>
        <fullName evidence="2">Uncharacterized protein</fullName>
    </submittedName>
</protein>
<proteinExistence type="predicted"/>
<feature type="transmembrane region" description="Helical" evidence="1">
    <location>
        <begin position="319"/>
        <end position="346"/>
    </location>
</feature>
<keyword evidence="2" id="KW-0614">Plasmid</keyword>
<feature type="transmembrane region" description="Helical" evidence="1">
    <location>
        <begin position="278"/>
        <end position="307"/>
    </location>
</feature>
<name>A0A1Z4NBD0_9CYAN</name>
<evidence type="ECO:0000256" key="1">
    <source>
        <dbReference type="SAM" id="Phobius"/>
    </source>
</evidence>
<evidence type="ECO:0000313" key="3">
    <source>
        <dbReference type="Proteomes" id="UP000218785"/>
    </source>
</evidence>
<sequence>MIHIIIAQSFPVTGGEPDALEIISSSLELSRATVESWNNVWLVTLDPLGSALWIGLIKLGITLGAASILFVALTTGKEIIEKQSWSELASIFVWPIAIMIFLGANGNVLAKTITVIRGFAYNQVQSVLQLQVGELTFRDAITNVAISNIARQQLENLYSECQGKVGTELVECWNSKQAQAQAIVTKAEEEAKSPLKPLRDFASFLWSRTLPGQIGTAVQFANDPGSVFRDTAIPIIRFILYALQWGFVNILEAALLLTALFAPIAIGLSLLPLQGRPIWAWLTGFISLFGVQLGYNILVGLAAVVLVKSGAELASDVAFLCFLSIFAPILAVLIAGGGGMAIYNGISANVKGLIDIFSSVIGTATSIALLRRG</sequence>
<feature type="transmembrane region" description="Helical" evidence="1">
    <location>
        <begin position="91"/>
        <end position="110"/>
    </location>
</feature>